<protein>
    <submittedName>
        <fullName evidence="2">LigA, interaptin</fullName>
    </submittedName>
</protein>
<dbReference type="eggNOG" id="COG0653">
    <property type="taxonomic scope" value="Bacteria"/>
</dbReference>
<evidence type="ECO:0000313" key="3">
    <source>
        <dbReference type="Proteomes" id="UP000054600"/>
    </source>
</evidence>
<reference evidence="2 3" key="1">
    <citation type="submission" date="2015-11" db="EMBL/GenBank/DDBJ databases">
        <title>Genomic analysis of 38 Legionella species identifies large and diverse effector repertoires.</title>
        <authorList>
            <person name="Burstein D."/>
            <person name="Amaro F."/>
            <person name="Zusman T."/>
            <person name="Lifshitz Z."/>
            <person name="Cohen O."/>
            <person name="Gilbert J.A."/>
            <person name="Pupko T."/>
            <person name="Shuman H.A."/>
            <person name="Segal G."/>
        </authorList>
    </citation>
    <scope>NUCLEOTIDE SEQUENCE [LARGE SCALE GENOMIC DNA]</scope>
    <source>
        <strain evidence="2 3">ATCC 49655</strain>
    </source>
</reference>
<accession>A0A0W0YMU2</accession>
<evidence type="ECO:0000256" key="1">
    <source>
        <dbReference type="SAM" id="MobiDB-lite"/>
    </source>
</evidence>
<dbReference type="PATRIC" id="fig|1122169.6.peg.2452"/>
<dbReference type="EMBL" id="LNYW01000059">
    <property type="protein sequence ID" value="KTD57859.1"/>
    <property type="molecule type" value="Genomic_DNA"/>
</dbReference>
<keyword evidence="3" id="KW-1185">Reference proteome</keyword>
<dbReference type="OrthoDB" id="5652367at2"/>
<dbReference type="STRING" id="1122169.Lsha_2137"/>
<dbReference type="RefSeq" id="WP_018578043.1">
    <property type="nucleotide sequence ID" value="NZ_KB892417.1"/>
</dbReference>
<sequence length="1386" mass="158415">MTRIIDALKFNTIDEVKDYLLGQQVPPLSEEKEYTLRILLALSQNASNDDLKLIREVQTNLEINRILLKDLAGLFDYPPYPKLQDFAHELSKDSRELQAYVRAFDKDPVDLRAPTLNKNRFVSKTTLTILKEQFDIDEVKRVVAEIRSVTDGSSLSARQQFNLVQQVIYINAIGKDFPLNVANQSVEDLTSVSRATLRRLSDALIAQVKEPLLGSQIRLKAQLNLLAVMREQYYRCSGVFLNSTQIMSLLLTINNFQYHQFIDVPSEADKDSLRVFLAALQWVHARDSKTSVAVRTDLEIERAKSKSSSDFYTFMGIPSMPMDNSESIHQVTATPLELIGLGSRSDVNFAYRIPAHKKGSQESAEGSLINHPEYLSKIKEALRTAKDGQPILLIAKNAAEVVALTDLLEEFLRDELDDEYTVETFTGTEPEKVRRQWLKDKAGKTSHLTITTPFLAGRADFDTDYKEGFLAIQTYIGRPNENRKIIEQFSREKPVQYIALYEDNGSIESCSDSFVSKRGKEVFLEALAARHRLNSEEAAVKQYYQQSASTIQQVVLRQFDEWKAFLHLVYPHSEWKVLDSQLSVQRKALVDLLDQEWTRFLTATDPMHVYASPYIRRNEDNKLETAVLDLALDEYGHHAEALWSAERGQLKSKVEGRIAKGSVNALRCQYLEQIELNQQLKLHKLEVRANKKSVAQEEKKARKAVESALDVYGALLKYSDDTVSSYRQPFIQNQIKLLANDLGKKINQTSLGSGVKAYLCDQVNKATSFRALALVLIEYDQLWKDKDKPTEKYRMQPVITELLRVHQQSGVGDDAELQRLKALYLDNVATDIVDQLEEALSWAKEENRGFLYWIERTAVKEAAQDLLNAVEGVKRSRDPVLQQAAIKNLYKKLNQHQAQLEDLWIFSFGHKNTRDLINQTLATLNDVTVMGSGRDELDAHFINECKEEAHSHVIKQKFKTALRELEALNAPWLAENKEWQAITDRLRFIQGKNASLYAIDEMYHFVNSQSKSLAQSTSPIFAPLIQLRGTLRTLWNDIEQKHSDLLQESGHFDLKAKQIKEQLRTLKGFTVKSVELRTGSTGFADYYDLLIKGTGSHPLLNKFTSYNSPLGLWTKEIESLSQSLDLLKVRRSKLIDLKEEQLPLLKSAPDTINLALFSDQHQDKIRKIVTLKEYAEGKVPTDLSAFSKTLQDAFFDRNLLKNFKLDSFTLAQVARLKDERLKEELTELYRKMHPETDPAVQNRTWYQRIASYLTSPFSLQESAEDWAYQLTAIKNSVHSYVVQELNLEIVRESNALDAEIADMYATMGTEIQSLAEQVTFLQERITEEQNKGNAMVRRFNSMSDVYDFEAELYRDEPGHQILETSDDSFDFDSESDEEAASSPRVF</sequence>
<evidence type="ECO:0000313" key="2">
    <source>
        <dbReference type="EMBL" id="KTD57859.1"/>
    </source>
</evidence>
<dbReference type="Proteomes" id="UP000054600">
    <property type="component" value="Unassembled WGS sequence"/>
</dbReference>
<comment type="caution">
    <text evidence="2">The sequence shown here is derived from an EMBL/GenBank/DDBJ whole genome shotgun (WGS) entry which is preliminary data.</text>
</comment>
<feature type="region of interest" description="Disordered" evidence="1">
    <location>
        <begin position="1357"/>
        <end position="1386"/>
    </location>
</feature>
<gene>
    <name evidence="2" type="ORF">Lsha_2137</name>
</gene>
<name>A0A0W0YMU2_9GAMM</name>
<feature type="compositionally biased region" description="Acidic residues" evidence="1">
    <location>
        <begin position="1364"/>
        <end position="1379"/>
    </location>
</feature>
<proteinExistence type="predicted"/>
<organism evidence="2 3">
    <name type="scientific">Legionella shakespearei DSM 23087</name>
    <dbReference type="NCBI Taxonomy" id="1122169"/>
    <lineage>
        <taxon>Bacteria</taxon>
        <taxon>Pseudomonadati</taxon>
        <taxon>Pseudomonadota</taxon>
        <taxon>Gammaproteobacteria</taxon>
        <taxon>Legionellales</taxon>
        <taxon>Legionellaceae</taxon>
        <taxon>Legionella</taxon>
    </lineage>
</organism>